<dbReference type="OrthoDB" id="10632254at2759"/>
<gene>
    <name evidence="2" type="primary">RvY_05592-1</name>
    <name evidence="2" type="synonym">RvY_05592.1</name>
    <name evidence="2" type="ORF">RvY_05592</name>
</gene>
<comment type="caution">
    <text evidence="2">The sequence shown here is derived from an EMBL/GenBank/DDBJ whole genome shotgun (WGS) entry which is preliminary data.</text>
</comment>
<evidence type="ECO:0008006" key="4">
    <source>
        <dbReference type="Google" id="ProtNLM"/>
    </source>
</evidence>
<dbReference type="AlphaFoldDB" id="A0A1D1UVK0"/>
<feature type="compositionally biased region" description="Polar residues" evidence="1">
    <location>
        <begin position="364"/>
        <end position="391"/>
    </location>
</feature>
<evidence type="ECO:0000313" key="2">
    <source>
        <dbReference type="EMBL" id="GAU93694.1"/>
    </source>
</evidence>
<name>A0A1D1UVK0_RAMVA</name>
<proteinExistence type="predicted"/>
<sequence>MPTHPNLLAADPSTNLRDHGMLFHKERMDTLSRPLLLSSSNVSYLPIAVRDTESMSDLYQYAPASAKRHEPVVNFARPSPHDHPFENGQDKEAESSSEETGLLQEERPSTAEIGLVPLSKEELARSSSDLPSSSYMSPSSPESVQEDSVEPVDEYSPLHDHNYCRFPQPCDSTLAQIPPTNSPPCELSSNAEADVVEPESNSSVGEVPSLLPPSQSSAYSEDVRPDMEEPTPSLPSVRSTVDLDSKTLTALLKELTEDELDIFDNLMDSIVDTQTTEVVSDSMTDGHLPVEPTHAEIDAMTGTWEDLFQNPYEYMLHTPDKCPNCGRFIALSRMAPHMISACGEKKRLAADRKKRTSGRKGRQTRSQVSVAEASNPSTSSNLVAEDQSSQGPLLEPVNLLEGSRPPPVADPKRMAGLEDTILRLKKRVKIEEGEEGSAEPSAKRALANPSEVICLD</sequence>
<dbReference type="Proteomes" id="UP000186922">
    <property type="component" value="Unassembled WGS sequence"/>
</dbReference>
<dbReference type="EMBL" id="BDGG01000002">
    <property type="protein sequence ID" value="GAU93694.1"/>
    <property type="molecule type" value="Genomic_DNA"/>
</dbReference>
<feature type="compositionally biased region" description="Basic residues" evidence="1">
    <location>
        <begin position="352"/>
        <end position="363"/>
    </location>
</feature>
<feature type="compositionally biased region" description="Basic and acidic residues" evidence="1">
    <location>
        <begin position="79"/>
        <end position="94"/>
    </location>
</feature>
<keyword evidence="3" id="KW-1185">Reference proteome</keyword>
<evidence type="ECO:0000256" key="1">
    <source>
        <dbReference type="SAM" id="MobiDB-lite"/>
    </source>
</evidence>
<organism evidence="2 3">
    <name type="scientific">Ramazzottius varieornatus</name>
    <name type="common">Water bear</name>
    <name type="synonym">Tardigrade</name>
    <dbReference type="NCBI Taxonomy" id="947166"/>
    <lineage>
        <taxon>Eukaryota</taxon>
        <taxon>Metazoa</taxon>
        <taxon>Ecdysozoa</taxon>
        <taxon>Tardigrada</taxon>
        <taxon>Eutardigrada</taxon>
        <taxon>Parachela</taxon>
        <taxon>Hypsibioidea</taxon>
        <taxon>Ramazzottiidae</taxon>
        <taxon>Ramazzottius</taxon>
    </lineage>
</organism>
<evidence type="ECO:0000313" key="3">
    <source>
        <dbReference type="Proteomes" id="UP000186922"/>
    </source>
</evidence>
<feature type="region of interest" description="Disordered" evidence="1">
    <location>
        <begin position="74"/>
        <end position="156"/>
    </location>
</feature>
<protein>
    <recommendedName>
        <fullName evidence="4">SAGA-associated factor 11</fullName>
    </recommendedName>
</protein>
<reference evidence="2 3" key="1">
    <citation type="journal article" date="2016" name="Nat. Commun.">
        <title>Extremotolerant tardigrade genome and improved radiotolerance of human cultured cells by tardigrade-unique protein.</title>
        <authorList>
            <person name="Hashimoto T."/>
            <person name="Horikawa D.D."/>
            <person name="Saito Y."/>
            <person name="Kuwahara H."/>
            <person name="Kozuka-Hata H."/>
            <person name="Shin-I T."/>
            <person name="Minakuchi Y."/>
            <person name="Ohishi K."/>
            <person name="Motoyama A."/>
            <person name="Aizu T."/>
            <person name="Enomoto A."/>
            <person name="Kondo K."/>
            <person name="Tanaka S."/>
            <person name="Hara Y."/>
            <person name="Koshikawa S."/>
            <person name="Sagara H."/>
            <person name="Miura T."/>
            <person name="Yokobori S."/>
            <person name="Miyagawa K."/>
            <person name="Suzuki Y."/>
            <person name="Kubo T."/>
            <person name="Oyama M."/>
            <person name="Kohara Y."/>
            <person name="Fujiyama A."/>
            <person name="Arakawa K."/>
            <person name="Katayama T."/>
            <person name="Toyoda A."/>
            <person name="Kunieda T."/>
        </authorList>
    </citation>
    <scope>NUCLEOTIDE SEQUENCE [LARGE SCALE GENOMIC DNA]</scope>
    <source>
        <strain evidence="2 3">YOKOZUNA-1</strain>
    </source>
</reference>
<feature type="region of interest" description="Disordered" evidence="1">
    <location>
        <begin position="430"/>
        <end position="456"/>
    </location>
</feature>
<feature type="compositionally biased region" description="Acidic residues" evidence="1">
    <location>
        <begin position="144"/>
        <end position="153"/>
    </location>
</feature>
<feature type="region of interest" description="Disordered" evidence="1">
    <location>
        <begin position="346"/>
        <end position="418"/>
    </location>
</feature>
<feature type="region of interest" description="Disordered" evidence="1">
    <location>
        <begin position="175"/>
        <end position="240"/>
    </location>
</feature>
<feature type="compositionally biased region" description="Low complexity" evidence="1">
    <location>
        <begin position="126"/>
        <end position="143"/>
    </location>
</feature>
<accession>A0A1D1UVK0</accession>